<dbReference type="InterPro" id="IPR000847">
    <property type="entry name" value="LysR_HTH_N"/>
</dbReference>
<accession>A0A1N7JC53</accession>
<gene>
    <name evidence="6" type="ORF">SAMN05421779_10284</name>
</gene>
<dbReference type="SUPFAM" id="SSF53850">
    <property type="entry name" value="Periplasmic binding protein-like II"/>
    <property type="match status" value="1"/>
</dbReference>
<dbReference type="AlphaFoldDB" id="A0A1N7JC53"/>
<dbReference type="InterPro" id="IPR036390">
    <property type="entry name" value="WH_DNA-bd_sf"/>
</dbReference>
<dbReference type="InterPro" id="IPR036388">
    <property type="entry name" value="WH-like_DNA-bd_sf"/>
</dbReference>
<evidence type="ECO:0000313" key="6">
    <source>
        <dbReference type="EMBL" id="SIS46890.1"/>
    </source>
</evidence>
<dbReference type="Gene3D" id="1.10.10.10">
    <property type="entry name" value="Winged helix-like DNA-binding domain superfamily/Winged helix DNA-binding domain"/>
    <property type="match status" value="1"/>
</dbReference>
<comment type="similarity">
    <text evidence="1">Belongs to the LysR transcriptional regulatory family.</text>
</comment>
<sequence>MNITLRQISYFLAIAETSSVSGAAASLGISQSAITESLKVLEDQTGAKLFERHSKGVTLTYQGHVFVRHARRIMTSVADAGRALNNRPEAINGVLNLGVTSLVSGYMLADLLARFRKVFSNITVRVFEEERSHIEHLLVNGELHIALMLISNLGNQQALGYEALVRSPNRLWLSPDHPLLKNETIGIRDLAGEPLIQLTIDEMAETSQRWWRQANLRPTLELKTSSVEAARSLVATGAGIAILPDLLYRPWSLEGDRLEARAVHDLTATLDVGIAWRKGSPLGEPARIFLDLAREQRPGKNRFMG</sequence>
<reference evidence="6 7" key="1">
    <citation type="submission" date="2017-01" db="EMBL/GenBank/DDBJ databases">
        <authorList>
            <person name="Mah S.A."/>
            <person name="Swanson W.J."/>
            <person name="Moy G.W."/>
            <person name="Vacquier V.D."/>
        </authorList>
    </citation>
    <scope>NUCLEOTIDE SEQUENCE [LARGE SCALE GENOMIC DNA]</scope>
    <source>
        <strain evidence="6 7">DSM 11589</strain>
    </source>
</reference>
<dbReference type="Proteomes" id="UP000185678">
    <property type="component" value="Unassembled WGS sequence"/>
</dbReference>
<feature type="domain" description="HTH lysR-type" evidence="5">
    <location>
        <begin position="3"/>
        <end position="60"/>
    </location>
</feature>
<dbReference type="GO" id="GO:0003700">
    <property type="term" value="F:DNA-binding transcription factor activity"/>
    <property type="evidence" value="ECO:0007669"/>
    <property type="project" value="InterPro"/>
</dbReference>
<dbReference type="Pfam" id="PF00126">
    <property type="entry name" value="HTH_1"/>
    <property type="match status" value="1"/>
</dbReference>
<dbReference type="SUPFAM" id="SSF46785">
    <property type="entry name" value="Winged helix' DNA-binding domain"/>
    <property type="match status" value="1"/>
</dbReference>
<dbReference type="InterPro" id="IPR050950">
    <property type="entry name" value="HTH-type_LysR_regulators"/>
</dbReference>
<dbReference type="Gene3D" id="3.40.190.10">
    <property type="entry name" value="Periplasmic binding protein-like II"/>
    <property type="match status" value="2"/>
</dbReference>
<evidence type="ECO:0000256" key="4">
    <source>
        <dbReference type="ARBA" id="ARBA00023163"/>
    </source>
</evidence>
<dbReference type="EMBL" id="FTOA01000002">
    <property type="protein sequence ID" value="SIS46890.1"/>
    <property type="molecule type" value="Genomic_DNA"/>
</dbReference>
<evidence type="ECO:0000313" key="7">
    <source>
        <dbReference type="Proteomes" id="UP000185678"/>
    </source>
</evidence>
<dbReference type="GO" id="GO:0003677">
    <property type="term" value="F:DNA binding"/>
    <property type="evidence" value="ECO:0007669"/>
    <property type="project" value="UniProtKB-KW"/>
</dbReference>
<dbReference type="InterPro" id="IPR005119">
    <property type="entry name" value="LysR_subst-bd"/>
</dbReference>
<dbReference type="OrthoDB" id="9815174at2"/>
<dbReference type="FunFam" id="1.10.10.10:FF:000001">
    <property type="entry name" value="LysR family transcriptional regulator"/>
    <property type="match status" value="1"/>
</dbReference>
<evidence type="ECO:0000259" key="5">
    <source>
        <dbReference type="PROSITE" id="PS50931"/>
    </source>
</evidence>
<dbReference type="STRING" id="80876.SAMN05421779_10284"/>
<dbReference type="GO" id="GO:0005829">
    <property type="term" value="C:cytosol"/>
    <property type="evidence" value="ECO:0007669"/>
    <property type="project" value="TreeGrafter"/>
</dbReference>
<proteinExistence type="inferred from homology"/>
<dbReference type="Pfam" id="PF03466">
    <property type="entry name" value="LysR_substrate"/>
    <property type="match status" value="1"/>
</dbReference>
<protein>
    <submittedName>
        <fullName evidence="6">Transcriptional regulator, LysR family</fullName>
    </submittedName>
</protein>
<evidence type="ECO:0000256" key="1">
    <source>
        <dbReference type="ARBA" id="ARBA00009437"/>
    </source>
</evidence>
<keyword evidence="7" id="KW-1185">Reference proteome</keyword>
<evidence type="ECO:0000256" key="2">
    <source>
        <dbReference type="ARBA" id="ARBA00023015"/>
    </source>
</evidence>
<organism evidence="6 7">
    <name type="scientific">Insolitispirillum peregrinum</name>
    <dbReference type="NCBI Taxonomy" id="80876"/>
    <lineage>
        <taxon>Bacteria</taxon>
        <taxon>Pseudomonadati</taxon>
        <taxon>Pseudomonadota</taxon>
        <taxon>Alphaproteobacteria</taxon>
        <taxon>Rhodospirillales</taxon>
        <taxon>Novispirillaceae</taxon>
        <taxon>Insolitispirillum</taxon>
    </lineage>
</organism>
<dbReference type="PROSITE" id="PS50931">
    <property type="entry name" value="HTH_LYSR"/>
    <property type="match status" value="1"/>
</dbReference>
<keyword evidence="3" id="KW-0238">DNA-binding</keyword>
<dbReference type="PANTHER" id="PTHR30419:SF8">
    <property type="entry name" value="NITROGEN ASSIMILATION TRANSCRIPTIONAL ACTIVATOR-RELATED"/>
    <property type="match status" value="1"/>
</dbReference>
<dbReference type="PRINTS" id="PR00039">
    <property type="entry name" value="HTHLYSR"/>
</dbReference>
<name>A0A1N7JC53_9PROT</name>
<dbReference type="RefSeq" id="WP_076399011.1">
    <property type="nucleotide sequence ID" value="NZ_FTOA01000002.1"/>
</dbReference>
<keyword evidence="4" id="KW-0804">Transcription</keyword>
<dbReference type="PANTHER" id="PTHR30419">
    <property type="entry name" value="HTH-TYPE TRANSCRIPTIONAL REGULATOR YBHD"/>
    <property type="match status" value="1"/>
</dbReference>
<evidence type="ECO:0000256" key="3">
    <source>
        <dbReference type="ARBA" id="ARBA00023125"/>
    </source>
</evidence>
<keyword evidence="2" id="KW-0805">Transcription regulation</keyword>